<name>A0A0G4I9T4_9ALVE</name>
<dbReference type="VEuPathDB" id="CryptoDB:Cvel_12338"/>
<dbReference type="AlphaFoldDB" id="A0A0G4I9T4"/>
<sequence>MALYARYGYQNLDDLKETLVAEGIKIDEDYRRWISASPLCQLKNAITPRIHKRSKKLFTDWKPIKRTVWIVNIWFFKDLFAKAEIGGFGMMVVFYEPGTGFSLAHPAKEKDEASLIDCAHYFAR</sequence>
<gene>
    <name evidence="1" type="ORF">Cvel_12338</name>
</gene>
<dbReference type="EMBL" id="CDMZ01005736">
    <property type="protein sequence ID" value="CEM53892.1"/>
    <property type="molecule type" value="Genomic_DNA"/>
</dbReference>
<proteinExistence type="predicted"/>
<organism evidence="1">
    <name type="scientific">Chromera velia CCMP2878</name>
    <dbReference type="NCBI Taxonomy" id="1169474"/>
    <lineage>
        <taxon>Eukaryota</taxon>
        <taxon>Sar</taxon>
        <taxon>Alveolata</taxon>
        <taxon>Colpodellida</taxon>
        <taxon>Chromeraceae</taxon>
        <taxon>Chromera</taxon>
    </lineage>
</organism>
<accession>A0A0G4I9T4</accession>
<reference evidence="1" key="1">
    <citation type="submission" date="2014-11" db="EMBL/GenBank/DDBJ databases">
        <authorList>
            <person name="Otto D Thomas"/>
            <person name="Naeem Raeece"/>
        </authorList>
    </citation>
    <scope>NUCLEOTIDE SEQUENCE</scope>
</reference>
<dbReference type="PhylomeDB" id="A0A0G4I9T4"/>
<protein>
    <submittedName>
        <fullName evidence="1">Uncharacterized protein</fullName>
    </submittedName>
</protein>
<evidence type="ECO:0000313" key="1">
    <source>
        <dbReference type="EMBL" id="CEM53892.1"/>
    </source>
</evidence>